<accession>A0AAW5NZF3</accession>
<sequence>MTTTKKSLKNAVGTQQKKNIETDYQDDDEIIDINEVRRRKGITGEKKFFFIACLRSFYEDEEFRFSVKSLTGLASYIAGWRIFYVNTHHGYRLMKYSSILSEIHGLSKKTREIANREKEEKKHYKSKYYSKKQ</sequence>
<evidence type="ECO:0000313" key="3">
    <source>
        <dbReference type="EMBL" id="UVQ73623.1"/>
    </source>
</evidence>
<feature type="compositionally biased region" description="Basic residues" evidence="1">
    <location>
        <begin position="123"/>
        <end position="133"/>
    </location>
</feature>
<dbReference type="InterPro" id="IPR025186">
    <property type="entry name" value="DUF4119"/>
</dbReference>
<dbReference type="Pfam" id="PF13494">
    <property type="entry name" value="DUF4119"/>
    <property type="match status" value="1"/>
</dbReference>
<proteinExistence type="predicted"/>
<feature type="region of interest" description="Disordered" evidence="1">
    <location>
        <begin position="114"/>
        <end position="133"/>
    </location>
</feature>
<dbReference type="EMBL" id="JANUTS010000001">
    <property type="protein sequence ID" value="MCS2793933.1"/>
    <property type="molecule type" value="Genomic_DNA"/>
</dbReference>
<dbReference type="RefSeq" id="WP_010538373.1">
    <property type="nucleotide sequence ID" value="NZ_CABMFH010000041.1"/>
</dbReference>
<dbReference type="Proteomes" id="UP001204548">
    <property type="component" value="Unassembled WGS sequence"/>
</dbReference>
<protein>
    <submittedName>
        <fullName evidence="2">DUF4119 domain-containing protein</fullName>
    </submittedName>
</protein>
<evidence type="ECO:0000256" key="1">
    <source>
        <dbReference type="SAM" id="MobiDB-lite"/>
    </source>
</evidence>
<reference evidence="2" key="1">
    <citation type="submission" date="2022-08" db="EMBL/GenBank/DDBJ databases">
        <title>Genome Sequencing of Bacteroides fragilis Group Isolates with Nanopore Technology.</title>
        <authorList>
            <person name="Tisza M.J."/>
            <person name="Smith D."/>
            <person name="Dekker J.P."/>
        </authorList>
    </citation>
    <scope>NUCLEOTIDE SEQUENCE</scope>
    <source>
        <strain evidence="2">BFG-351</strain>
        <strain evidence="3">BFG-527</strain>
    </source>
</reference>
<dbReference type="AlphaFoldDB" id="A0AAW5NZF3"/>
<evidence type="ECO:0000313" key="2">
    <source>
        <dbReference type="EMBL" id="MCS2793933.1"/>
    </source>
</evidence>
<dbReference type="Proteomes" id="UP001060104">
    <property type="component" value="Chromosome"/>
</dbReference>
<organism evidence="2 5">
    <name type="scientific">Bacteroides faecis</name>
    <dbReference type="NCBI Taxonomy" id="674529"/>
    <lineage>
        <taxon>Bacteria</taxon>
        <taxon>Pseudomonadati</taxon>
        <taxon>Bacteroidota</taxon>
        <taxon>Bacteroidia</taxon>
        <taxon>Bacteroidales</taxon>
        <taxon>Bacteroidaceae</taxon>
        <taxon>Bacteroides</taxon>
    </lineage>
</organism>
<keyword evidence="4" id="KW-1185">Reference proteome</keyword>
<evidence type="ECO:0000313" key="4">
    <source>
        <dbReference type="Proteomes" id="UP001060104"/>
    </source>
</evidence>
<name>A0AAW5NZF3_9BACE</name>
<gene>
    <name evidence="2" type="ORF">NXW97_18340</name>
    <name evidence="3" type="ORF">NXY30_21835</name>
</gene>
<evidence type="ECO:0000313" key="5">
    <source>
        <dbReference type="Proteomes" id="UP001204548"/>
    </source>
</evidence>
<dbReference type="EMBL" id="CP103141">
    <property type="protein sequence ID" value="UVQ73623.1"/>
    <property type="molecule type" value="Genomic_DNA"/>
</dbReference>